<protein>
    <submittedName>
        <fullName evidence="1">Uncharacterized protein</fullName>
    </submittedName>
</protein>
<dbReference type="EMBL" id="LAZR01000017">
    <property type="protein sequence ID" value="KKO05963.1"/>
    <property type="molecule type" value="Genomic_DNA"/>
</dbReference>
<dbReference type="AlphaFoldDB" id="A0A0F9W183"/>
<evidence type="ECO:0000313" key="1">
    <source>
        <dbReference type="EMBL" id="KKO05963.1"/>
    </source>
</evidence>
<organism evidence="1">
    <name type="scientific">marine sediment metagenome</name>
    <dbReference type="NCBI Taxonomy" id="412755"/>
    <lineage>
        <taxon>unclassified sequences</taxon>
        <taxon>metagenomes</taxon>
        <taxon>ecological metagenomes</taxon>
    </lineage>
</organism>
<sequence>MVLNADKVGKIIPNAFFDDEILLVFYRLGLLLSIDVA</sequence>
<name>A0A0F9W183_9ZZZZ</name>
<reference evidence="1" key="1">
    <citation type="journal article" date="2015" name="Nature">
        <title>Complex archaea that bridge the gap between prokaryotes and eukaryotes.</title>
        <authorList>
            <person name="Spang A."/>
            <person name="Saw J.H."/>
            <person name="Jorgensen S.L."/>
            <person name="Zaremba-Niedzwiedzka K."/>
            <person name="Martijn J."/>
            <person name="Lind A.E."/>
            <person name="van Eijk R."/>
            <person name="Schleper C."/>
            <person name="Guy L."/>
            <person name="Ettema T.J."/>
        </authorList>
    </citation>
    <scope>NUCLEOTIDE SEQUENCE</scope>
</reference>
<comment type="caution">
    <text evidence="1">The sequence shown here is derived from an EMBL/GenBank/DDBJ whole genome shotgun (WGS) entry which is preliminary data.</text>
</comment>
<proteinExistence type="predicted"/>
<accession>A0A0F9W183</accession>
<gene>
    <name evidence="1" type="ORF">LCGC14_0069750</name>
</gene>